<dbReference type="RefSeq" id="XP_014471997.1">
    <property type="nucleotide sequence ID" value="XM_014616511.1"/>
</dbReference>
<proteinExistence type="predicted"/>
<name>A0A6P3X0Y3_DINQU</name>
<dbReference type="Pfam" id="PF11577">
    <property type="entry name" value="NEMO"/>
    <property type="match status" value="1"/>
</dbReference>
<dbReference type="GO" id="GO:0043122">
    <property type="term" value="P:regulation of canonical NF-kappaB signal transduction"/>
    <property type="evidence" value="ECO:0007669"/>
    <property type="project" value="TreeGrafter"/>
</dbReference>
<organism evidence="3 5">
    <name type="scientific">Dinoponera quadriceps</name>
    <name type="common">South American ant</name>
    <dbReference type="NCBI Taxonomy" id="609295"/>
    <lineage>
        <taxon>Eukaryota</taxon>
        <taxon>Metazoa</taxon>
        <taxon>Ecdysozoa</taxon>
        <taxon>Arthropoda</taxon>
        <taxon>Hexapoda</taxon>
        <taxon>Insecta</taxon>
        <taxon>Pterygota</taxon>
        <taxon>Neoptera</taxon>
        <taxon>Endopterygota</taxon>
        <taxon>Hymenoptera</taxon>
        <taxon>Apocrita</taxon>
        <taxon>Aculeata</taxon>
        <taxon>Formicoidea</taxon>
        <taxon>Formicidae</taxon>
        <taxon>Ponerinae</taxon>
        <taxon>Ponerini</taxon>
        <taxon>Dinoponera</taxon>
    </lineage>
</organism>
<dbReference type="Gene3D" id="1.20.5.990">
    <property type="entry name" value="Nemo cc2-lz domain - 1d5 darpin complex"/>
    <property type="match status" value="1"/>
</dbReference>
<dbReference type="Gene3D" id="1.20.5.390">
    <property type="entry name" value="L1 transposable element, trimerization domain"/>
    <property type="match status" value="1"/>
</dbReference>
<feature type="coiled-coil region" evidence="1">
    <location>
        <begin position="529"/>
        <end position="566"/>
    </location>
</feature>
<keyword evidence="3" id="KW-1185">Reference proteome</keyword>
<feature type="coiled-coil region" evidence="1">
    <location>
        <begin position="149"/>
        <end position="181"/>
    </location>
</feature>
<dbReference type="Proteomes" id="UP000515204">
    <property type="component" value="Unplaced"/>
</dbReference>
<dbReference type="RefSeq" id="XP_014472005.1">
    <property type="nucleotide sequence ID" value="XM_014616519.1"/>
</dbReference>
<evidence type="ECO:0000256" key="1">
    <source>
        <dbReference type="SAM" id="Coils"/>
    </source>
</evidence>
<gene>
    <name evidence="4 5" type="primary">LOC106743029</name>
</gene>
<sequence>MDPFQSEISKIEEPSVFCPTENLNSLSDCLISSKLEDYLTDNGGNDSQEETEPMSFVVLGKDSLDAIQASSLASYVDIQQKSMSVDYNSMISSLATSEVHKKLVDFLKENTELKETLKQNSSAMKKQFTVLNTWHNKLVNLQATHNKKFKETTSLINNLKKENLELKTKLAMQQTQDLETNWINLEAIVTANRGNNTTSTDKKFIILSQAEASALFPREQEKYASLNDLKSGLSMQQSEIKHNSETIDTASSFGSNNTSAYEVVTQIEASASCAPEEKEYALPDKQHISQRSCQDLKKEADCHVNMCNFQKLDNTYTKQKIMEQKSLLGNDERQIPREYDTSNENSFVKFEESNPTIDHINKLIYSIDKCDMDPACWNDGEYENNRMRYNNVMRELVKNFMEVINRCRVLTYCLRNIVTIFAPLERDIDEGTFGSNLELLKKKFVEYRTEASIYSRLTCPDNNINDLTLTFCDALKNVQDHVYNVFMDYRETLHMVYLMIDESLKMTDESADENSQDNPQEQAEVRQKLRILATQHDKMQKEKEELEKQKRELDTLSNSIENEKKRVQEIFMLRDQLIRRKNLYDGKLRALLDEKRTLIRDQKMDVTDLLEKYKRKDMECAKLQHQLDQSTSEIGLYKNQLTVYEEDFRQEKKVKELLLEEKSKLDEELGKQVNYNKKLLDRLSSSNIHVAPELASQYSSKEIMPPCPKCETAFATVQSLTEHIEQCLKLNLS</sequence>
<dbReference type="InterPro" id="IPR051301">
    <property type="entry name" value="Optineurin/NFkB_EssMod"/>
</dbReference>
<dbReference type="GO" id="GO:0070530">
    <property type="term" value="F:K63-linked polyubiquitin modification-dependent protein binding"/>
    <property type="evidence" value="ECO:0007669"/>
    <property type="project" value="TreeGrafter"/>
</dbReference>
<evidence type="ECO:0000313" key="4">
    <source>
        <dbReference type="RefSeq" id="XP_014471997.1"/>
    </source>
</evidence>
<evidence type="ECO:0000259" key="2">
    <source>
        <dbReference type="Pfam" id="PF11577"/>
    </source>
</evidence>
<protein>
    <submittedName>
        <fullName evidence="4 5">Uncharacterized protein LOC106743029 isoform X1</fullName>
    </submittedName>
</protein>
<feature type="domain" description="NF-kappa-B essential modulator NEMO N-terminal" evidence="2">
    <location>
        <begin position="100"/>
        <end position="163"/>
    </location>
</feature>
<dbReference type="PANTHER" id="PTHR31553:SF1">
    <property type="entry name" value="NF-KAPPA-B ESSENTIAL MODULATOR"/>
    <property type="match status" value="1"/>
</dbReference>
<reference evidence="4 5" key="1">
    <citation type="submission" date="2025-04" db="UniProtKB">
        <authorList>
            <consortium name="RefSeq"/>
        </authorList>
    </citation>
    <scope>IDENTIFICATION</scope>
</reference>
<dbReference type="GO" id="GO:0005737">
    <property type="term" value="C:cytoplasm"/>
    <property type="evidence" value="ECO:0007669"/>
    <property type="project" value="TreeGrafter"/>
</dbReference>
<dbReference type="AlphaFoldDB" id="A0A6P3X0Y3"/>
<evidence type="ECO:0000313" key="5">
    <source>
        <dbReference type="RefSeq" id="XP_014472005.1"/>
    </source>
</evidence>
<dbReference type="OrthoDB" id="6343844at2759"/>
<accession>A0A6P3X0Y3</accession>
<dbReference type="PANTHER" id="PTHR31553">
    <property type="entry name" value="NF-KAPPA-B ESSENTIAL MODULATOR"/>
    <property type="match status" value="1"/>
</dbReference>
<dbReference type="KEGG" id="dqu:106743029"/>
<evidence type="ECO:0000313" key="3">
    <source>
        <dbReference type="Proteomes" id="UP000515204"/>
    </source>
</evidence>
<keyword evidence="1" id="KW-0175">Coiled coil</keyword>
<dbReference type="GeneID" id="106743029"/>
<dbReference type="InterPro" id="IPR021063">
    <property type="entry name" value="NEMO_N"/>
</dbReference>
<dbReference type="GO" id="GO:0005634">
    <property type="term" value="C:nucleus"/>
    <property type="evidence" value="ECO:0007669"/>
    <property type="project" value="TreeGrafter"/>
</dbReference>